<dbReference type="Proteomes" id="UP000663844">
    <property type="component" value="Unassembled WGS sequence"/>
</dbReference>
<evidence type="ECO:0000256" key="2">
    <source>
        <dbReference type="ARBA" id="ARBA00023043"/>
    </source>
</evidence>
<accession>A0A820N943</accession>
<dbReference type="SUPFAM" id="SSF48403">
    <property type="entry name" value="Ankyrin repeat"/>
    <property type="match status" value="1"/>
</dbReference>
<keyword evidence="1" id="KW-0677">Repeat</keyword>
<name>A0A820N943_9BILA</name>
<feature type="non-terminal residue" evidence="4">
    <location>
        <position position="163"/>
    </location>
</feature>
<dbReference type="Gene3D" id="1.25.40.20">
    <property type="entry name" value="Ankyrin repeat-containing domain"/>
    <property type="match status" value="2"/>
</dbReference>
<dbReference type="PROSITE" id="PS50297">
    <property type="entry name" value="ANK_REP_REGION"/>
    <property type="match status" value="1"/>
</dbReference>
<evidence type="ECO:0000313" key="5">
    <source>
        <dbReference type="Proteomes" id="UP000663844"/>
    </source>
</evidence>
<comment type="caution">
    <text evidence="4">The sequence shown here is derived from an EMBL/GenBank/DDBJ whole genome shotgun (WGS) entry which is preliminary data.</text>
</comment>
<feature type="repeat" description="ANK" evidence="3">
    <location>
        <begin position="93"/>
        <end position="125"/>
    </location>
</feature>
<dbReference type="PROSITE" id="PS50088">
    <property type="entry name" value="ANK_REPEAT"/>
    <property type="match status" value="1"/>
</dbReference>
<reference evidence="4" key="1">
    <citation type="submission" date="2021-02" db="EMBL/GenBank/DDBJ databases">
        <authorList>
            <person name="Nowell W R."/>
        </authorList>
    </citation>
    <scope>NUCLEOTIDE SEQUENCE</scope>
</reference>
<evidence type="ECO:0000256" key="3">
    <source>
        <dbReference type="PROSITE-ProRule" id="PRU00023"/>
    </source>
</evidence>
<organism evidence="4 5">
    <name type="scientific">Adineta steineri</name>
    <dbReference type="NCBI Taxonomy" id="433720"/>
    <lineage>
        <taxon>Eukaryota</taxon>
        <taxon>Metazoa</taxon>
        <taxon>Spiralia</taxon>
        <taxon>Gnathifera</taxon>
        <taxon>Rotifera</taxon>
        <taxon>Eurotatoria</taxon>
        <taxon>Bdelloidea</taxon>
        <taxon>Adinetida</taxon>
        <taxon>Adinetidae</taxon>
        <taxon>Adineta</taxon>
    </lineage>
</organism>
<dbReference type="AlphaFoldDB" id="A0A820N943"/>
<dbReference type="InterPro" id="IPR036770">
    <property type="entry name" value="Ankyrin_rpt-contain_sf"/>
</dbReference>
<protein>
    <submittedName>
        <fullName evidence="4">Uncharacterized protein</fullName>
    </submittedName>
</protein>
<evidence type="ECO:0000313" key="4">
    <source>
        <dbReference type="EMBL" id="CAF4384871.1"/>
    </source>
</evidence>
<dbReference type="SMART" id="SM00248">
    <property type="entry name" value="ANK"/>
    <property type="match status" value="2"/>
</dbReference>
<gene>
    <name evidence="4" type="ORF">OXD698_LOCUS50568</name>
</gene>
<keyword evidence="2 3" id="KW-0040">ANK repeat</keyword>
<dbReference type="EMBL" id="CAJOAZ010024479">
    <property type="protein sequence ID" value="CAF4384871.1"/>
    <property type="molecule type" value="Genomic_DNA"/>
</dbReference>
<dbReference type="PANTHER" id="PTHR24188:SF29">
    <property type="entry name" value="GH09064P"/>
    <property type="match status" value="1"/>
</dbReference>
<proteinExistence type="predicted"/>
<evidence type="ECO:0000256" key="1">
    <source>
        <dbReference type="ARBA" id="ARBA00022737"/>
    </source>
</evidence>
<sequence length="163" mass="18129">MLSSIDAFPAAWNGDLDIVKKFIKKYPTFKDKPGLWGTTLLYSSSRNNKMNVVQYLIETAKCSINAQNEQDPEKGLLTTTSTSSKHINVNPTAASTALHGACYNGHLNVVKYLVEHGADYSIKNQAAETPIMNGERHKHIQEFFQNHLVLGYSRSSKSLPKTT</sequence>
<dbReference type="PANTHER" id="PTHR24188">
    <property type="entry name" value="ANKYRIN REPEAT PROTEIN"/>
    <property type="match status" value="1"/>
</dbReference>
<dbReference type="Pfam" id="PF12796">
    <property type="entry name" value="Ank_2"/>
    <property type="match status" value="1"/>
</dbReference>
<dbReference type="InterPro" id="IPR002110">
    <property type="entry name" value="Ankyrin_rpt"/>
</dbReference>